<reference evidence="1" key="1">
    <citation type="journal article" date="2014" name="Int. J. Syst. Evol. Microbiol.">
        <title>Complete genome sequence of Corynebacterium casei LMG S-19264T (=DSM 44701T), isolated from a smear-ripened cheese.</title>
        <authorList>
            <consortium name="US DOE Joint Genome Institute (JGI-PGF)"/>
            <person name="Walter F."/>
            <person name="Albersmeier A."/>
            <person name="Kalinowski J."/>
            <person name="Ruckert C."/>
        </authorList>
    </citation>
    <scope>NUCLEOTIDE SEQUENCE</scope>
    <source>
        <strain evidence="1">CGMCC 4.5737</strain>
    </source>
</reference>
<evidence type="ECO:0000313" key="2">
    <source>
        <dbReference type="Proteomes" id="UP000637578"/>
    </source>
</evidence>
<dbReference type="Proteomes" id="UP000637578">
    <property type="component" value="Unassembled WGS sequence"/>
</dbReference>
<sequence length="121" mass="13220">MITDRDLERIAAAIDDAMRDIAAAQPRSRWEHVEWLRLKADLLDRLAAAQRSWHGSLAHRAELLRDHAERLADQLTGVLPAEVGPEWPAGAVPVQGVASGGSVIPLWNDTTARAADTADQE</sequence>
<comment type="caution">
    <text evidence="1">The sequence shown here is derived from an EMBL/GenBank/DDBJ whole genome shotgun (WGS) entry which is preliminary data.</text>
</comment>
<reference evidence="1" key="2">
    <citation type="submission" date="2020-09" db="EMBL/GenBank/DDBJ databases">
        <authorList>
            <person name="Sun Q."/>
            <person name="Zhou Y."/>
        </authorList>
    </citation>
    <scope>NUCLEOTIDE SEQUENCE</scope>
    <source>
        <strain evidence="1">CGMCC 4.5737</strain>
    </source>
</reference>
<gene>
    <name evidence="1" type="ORF">GCM10012275_12830</name>
</gene>
<keyword evidence="2" id="KW-1185">Reference proteome</keyword>
<organism evidence="1 2">
    <name type="scientific">Longimycelium tulufanense</name>
    <dbReference type="NCBI Taxonomy" id="907463"/>
    <lineage>
        <taxon>Bacteria</taxon>
        <taxon>Bacillati</taxon>
        <taxon>Actinomycetota</taxon>
        <taxon>Actinomycetes</taxon>
        <taxon>Pseudonocardiales</taxon>
        <taxon>Pseudonocardiaceae</taxon>
        <taxon>Longimycelium</taxon>
    </lineage>
</organism>
<evidence type="ECO:0000313" key="1">
    <source>
        <dbReference type="EMBL" id="GGM43306.1"/>
    </source>
</evidence>
<dbReference type="AlphaFoldDB" id="A0A8J3FTR6"/>
<dbReference type="EMBL" id="BMMK01000004">
    <property type="protein sequence ID" value="GGM43306.1"/>
    <property type="molecule type" value="Genomic_DNA"/>
</dbReference>
<protein>
    <submittedName>
        <fullName evidence="1">Uncharacterized protein</fullName>
    </submittedName>
</protein>
<name>A0A8J3FTR6_9PSEU</name>
<dbReference type="RefSeq" id="WP_189054909.1">
    <property type="nucleotide sequence ID" value="NZ_BMMK01000004.1"/>
</dbReference>
<accession>A0A8J3FTR6</accession>
<proteinExistence type="predicted"/>